<dbReference type="SUPFAM" id="SSF51126">
    <property type="entry name" value="Pectin lyase-like"/>
    <property type="match status" value="1"/>
</dbReference>
<feature type="signal peptide" evidence="1">
    <location>
        <begin position="1"/>
        <end position="29"/>
    </location>
</feature>
<name>A0A4R3HSU6_PAULE</name>
<dbReference type="InterPro" id="IPR011050">
    <property type="entry name" value="Pectin_lyase_fold/virulence"/>
</dbReference>
<evidence type="ECO:0000313" key="3">
    <source>
        <dbReference type="Proteomes" id="UP000295382"/>
    </source>
</evidence>
<dbReference type="AlphaFoldDB" id="A0A4R3HSU6"/>
<comment type="caution">
    <text evidence="2">The sequence shown here is derived from an EMBL/GenBank/DDBJ whole genome shotgun (WGS) entry which is preliminary data.</text>
</comment>
<dbReference type="Proteomes" id="UP000295382">
    <property type="component" value="Unassembled WGS sequence"/>
</dbReference>
<feature type="chain" id="PRO_5020812553" evidence="1">
    <location>
        <begin position="30"/>
        <end position="539"/>
    </location>
</feature>
<sequence>MMSPHHNRLAKRSALIPACLLALSLLACGGGGGSMSNFSAAAGTGSTITATTTTSMSTTTVTTAPVSEPDVYSAQTAYATTYCSTNAYPTQWAWNPDTALSQPAPANSGMPLMKQIRNGVVIATFTSLGGDAGYSLPNSQDGRDTTVGPFRRLPYTQWRNGDIFEIYPAVYSGATMQMYIGPNVANDAAFNAGNVDVPANITIRGVTVNGKRPVIVNPPTGASNANYGQSLIYINGRIDAMDTLVAPASNITIENIDIVDSPTGGNLGKAAVYVNGAANLTLRNVRISGFKQHQVNGIFATGNNTGTLLLDNVELDANGGNSGPEHNAYINASKTDPNYTFMVKSSWSHDSYYGHALKSRAQRTVVEGSYLTGSKAAAGQQTETYLLDVPDGGVLVARNNIFVKGYSGNNSNGASLTFGVESANPARTWGLTVEHNTFVALAKYYDDTHHQLFPLFINTSAPGTKTVDANVFVGYCPTGNPTGDYRGTNFASLNFNDIDLAYRPRLPSLTGNSSIIGTLQYRHLASGSVRKTNALGARD</sequence>
<reference evidence="2 3" key="1">
    <citation type="submission" date="2019-03" db="EMBL/GenBank/DDBJ databases">
        <title>Genomic Encyclopedia of Type Strains, Phase IV (KMG-IV): sequencing the most valuable type-strain genomes for metagenomic binning, comparative biology and taxonomic classification.</title>
        <authorList>
            <person name="Goeker M."/>
        </authorList>
    </citation>
    <scope>NUCLEOTIDE SEQUENCE [LARGE SCALE GENOMIC DNA]</scope>
    <source>
        <strain evidence="2 3">DSM 7445</strain>
    </source>
</reference>
<gene>
    <name evidence="2" type="ORF">EDC30_10763</name>
</gene>
<organism evidence="2 3">
    <name type="scientific">Paucimonas lemoignei</name>
    <name type="common">Pseudomonas lemoignei</name>
    <dbReference type="NCBI Taxonomy" id="29443"/>
    <lineage>
        <taxon>Bacteria</taxon>
        <taxon>Pseudomonadati</taxon>
        <taxon>Pseudomonadota</taxon>
        <taxon>Betaproteobacteria</taxon>
        <taxon>Burkholderiales</taxon>
        <taxon>Burkholderiaceae</taxon>
        <taxon>Paucimonas</taxon>
    </lineage>
</organism>
<proteinExistence type="predicted"/>
<evidence type="ECO:0000313" key="2">
    <source>
        <dbReference type="EMBL" id="TCS36246.1"/>
    </source>
</evidence>
<dbReference type="EMBL" id="SLZQ01000007">
    <property type="protein sequence ID" value="TCS36246.1"/>
    <property type="molecule type" value="Genomic_DNA"/>
</dbReference>
<accession>A0A4R3HSU6</accession>
<protein>
    <submittedName>
        <fullName evidence="2">Uncharacterized protein</fullName>
    </submittedName>
</protein>
<keyword evidence="3" id="KW-1185">Reference proteome</keyword>
<evidence type="ECO:0000256" key="1">
    <source>
        <dbReference type="SAM" id="SignalP"/>
    </source>
</evidence>
<keyword evidence="1" id="KW-0732">Signal</keyword>